<dbReference type="Pfam" id="PF08360">
    <property type="entry name" value="TetR_C_5"/>
    <property type="match status" value="1"/>
</dbReference>
<keyword evidence="5" id="KW-1185">Reference proteome</keyword>
<reference evidence="4 5" key="1">
    <citation type="submission" date="2023-06" db="EMBL/GenBank/DDBJ databases">
        <title>Sporosarcina sp. nov., isolated from Korean traditional fermented seafood 'Jeotgal'.</title>
        <authorList>
            <person name="Yang A.I."/>
            <person name="Shin N.-R."/>
        </authorList>
    </citation>
    <scope>NUCLEOTIDE SEQUENCE [LARGE SCALE GENOMIC DNA]</scope>
    <source>
        <strain evidence="4 5">KCTC43456</strain>
    </source>
</reference>
<evidence type="ECO:0000256" key="2">
    <source>
        <dbReference type="PROSITE-ProRule" id="PRU00335"/>
    </source>
</evidence>
<dbReference type="GO" id="GO:0003677">
    <property type="term" value="F:DNA binding"/>
    <property type="evidence" value="ECO:0007669"/>
    <property type="project" value="UniProtKB-UniRule"/>
</dbReference>
<proteinExistence type="predicted"/>
<evidence type="ECO:0000313" key="5">
    <source>
        <dbReference type="Proteomes" id="UP001271648"/>
    </source>
</evidence>
<dbReference type="InterPro" id="IPR036271">
    <property type="entry name" value="Tet_transcr_reg_TetR-rel_C_sf"/>
</dbReference>
<dbReference type="Pfam" id="PF00440">
    <property type="entry name" value="TetR_N"/>
    <property type="match status" value="1"/>
</dbReference>
<organism evidence="4 5">
    <name type="scientific">Sporosarcina thermotolerans</name>
    <dbReference type="NCBI Taxonomy" id="633404"/>
    <lineage>
        <taxon>Bacteria</taxon>
        <taxon>Bacillati</taxon>
        <taxon>Bacillota</taxon>
        <taxon>Bacilli</taxon>
        <taxon>Bacillales</taxon>
        <taxon>Caryophanaceae</taxon>
        <taxon>Sporosarcina</taxon>
    </lineage>
</organism>
<sequence>MSRRYDSEEAKRIIREKAFELFSLKGYNQTSVGDIAKASGCSKGHIYYHFENKEKLFVLLAQNSMHQWYTKWMENESNYSSATEKWYGMANHVLYNYQTPLLKAGQELGANPTSSPESVQKLYELAVVPMSTYRSIFLEGIERGEFENGNVDEWTALLGTWLGGLCQLTNTQPLQSLEPLFEQAITIFLSSIKERGK</sequence>
<dbReference type="Gene3D" id="1.10.10.60">
    <property type="entry name" value="Homeodomain-like"/>
    <property type="match status" value="1"/>
</dbReference>
<dbReference type="EMBL" id="JAUBDJ010000003">
    <property type="protein sequence ID" value="MDW0116839.1"/>
    <property type="molecule type" value="Genomic_DNA"/>
</dbReference>
<evidence type="ECO:0000313" key="4">
    <source>
        <dbReference type="EMBL" id="MDW0116839.1"/>
    </source>
</evidence>
<dbReference type="InterPro" id="IPR013571">
    <property type="entry name" value="Tscrpt_reg_QacR_C"/>
</dbReference>
<feature type="DNA-binding region" description="H-T-H motif" evidence="2">
    <location>
        <begin position="31"/>
        <end position="50"/>
    </location>
</feature>
<protein>
    <submittedName>
        <fullName evidence="4">TetR family transcriptional regulator C-terminal domain-containing protein</fullName>
    </submittedName>
</protein>
<dbReference type="Proteomes" id="UP001271648">
    <property type="component" value="Unassembled WGS sequence"/>
</dbReference>
<evidence type="ECO:0000259" key="3">
    <source>
        <dbReference type="PROSITE" id="PS50977"/>
    </source>
</evidence>
<dbReference type="InterPro" id="IPR009057">
    <property type="entry name" value="Homeodomain-like_sf"/>
</dbReference>
<evidence type="ECO:0000256" key="1">
    <source>
        <dbReference type="ARBA" id="ARBA00023125"/>
    </source>
</evidence>
<dbReference type="PRINTS" id="PR00455">
    <property type="entry name" value="HTHTETR"/>
</dbReference>
<dbReference type="PANTHER" id="PTHR43479">
    <property type="entry name" value="ACREF/ENVCD OPERON REPRESSOR-RELATED"/>
    <property type="match status" value="1"/>
</dbReference>
<dbReference type="RefSeq" id="WP_283733720.1">
    <property type="nucleotide sequence ID" value="NZ_CP125968.1"/>
</dbReference>
<dbReference type="GO" id="GO:0045892">
    <property type="term" value="P:negative regulation of DNA-templated transcription"/>
    <property type="evidence" value="ECO:0007669"/>
    <property type="project" value="InterPro"/>
</dbReference>
<dbReference type="PROSITE" id="PS50977">
    <property type="entry name" value="HTH_TETR_2"/>
    <property type="match status" value="1"/>
</dbReference>
<dbReference type="GO" id="GO:0003700">
    <property type="term" value="F:DNA-binding transcription factor activity"/>
    <property type="evidence" value="ECO:0007669"/>
    <property type="project" value="InterPro"/>
</dbReference>
<comment type="caution">
    <text evidence="4">The sequence shown here is derived from an EMBL/GenBank/DDBJ whole genome shotgun (WGS) entry which is preliminary data.</text>
</comment>
<dbReference type="AlphaFoldDB" id="A0AAW9A9I4"/>
<keyword evidence="1 2" id="KW-0238">DNA-binding</keyword>
<dbReference type="SUPFAM" id="SSF46689">
    <property type="entry name" value="Homeodomain-like"/>
    <property type="match status" value="1"/>
</dbReference>
<name>A0AAW9A9I4_9BACL</name>
<dbReference type="PANTHER" id="PTHR43479:SF22">
    <property type="entry name" value="TRANSCRIPTIONAL REGULATOR, TETR FAMILY"/>
    <property type="match status" value="1"/>
</dbReference>
<accession>A0AAW9A9I4</accession>
<feature type="domain" description="HTH tetR-type" evidence="3">
    <location>
        <begin position="8"/>
        <end position="68"/>
    </location>
</feature>
<dbReference type="SUPFAM" id="SSF48498">
    <property type="entry name" value="Tetracyclin repressor-like, C-terminal domain"/>
    <property type="match status" value="1"/>
</dbReference>
<dbReference type="Gene3D" id="1.10.357.10">
    <property type="entry name" value="Tetracycline Repressor, domain 2"/>
    <property type="match status" value="1"/>
</dbReference>
<gene>
    <name evidence="4" type="ORF">QTL97_07835</name>
</gene>
<dbReference type="InterPro" id="IPR050624">
    <property type="entry name" value="HTH-type_Tx_Regulator"/>
</dbReference>
<dbReference type="InterPro" id="IPR001647">
    <property type="entry name" value="HTH_TetR"/>
</dbReference>